<dbReference type="InterPro" id="IPR056203">
    <property type="entry name" value="Cds6_C"/>
</dbReference>
<protein>
    <recommendedName>
        <fullName evidence="2">Cds6 C-terminal domain-containing protein</fullName>
    </recommendedName>
</protein>
<dbReference type="SUPFAM" id="SSF54427">
    <property type="entry name" value="NTF2-like"/>
    <property type="match status" value="1"/>
</dbReference>
<feature type="chain" id="PRO_5025682024" description="Cds6 C-terminal domain-containing protein" evidence="1">
    <location>
        <begin position="21"/>
        <end position="153"/>
    </location>
</feature>
<evidence type="ECO:0000313" key="3">
    <source>
        <dbReference type="EMBL" id="CAA2110209.1"/>
    </source>
</evidence>
<proteinExistence type="predicted"/>
<evidence type="ECO:0000259" key="2">
    <source>
        <dbReference type="Pfam" id="PF24125"/>
    </source>
</evidence>
<accession>A0A679JF93</accession>
<dbReference type="Pfam" id="PF24125">
    <property type="entry name" value="Cds6_C"/>
    <property type="match status" value="1"/>
</dbReference>
<name>A0A679JF93_VARPD</name>
<dbReference type="AlphaFoldDB" id="A0A679JF93"/>
<sequence>MNRLLTCLLGTGLAATAALAAPATPAPAPAASEFPPSNPAEAIAEVEAVVRAWAAAWSARDVPRYLSAYAPEFTPARGQDRLAWETDRRARIAGKSAIRVDIEKLVISIRGPSASATFWQVYSADKLSERSRKTLELQRVGNRWLIRRESAGG</sequence>
<organism evidence="3">
    <name type="scientific">Variovorax paradoxus</name>
    <dbReference type="NCBI Taxonomy" id="34073"/>
    <lineage>
        <taxon>Bacteria</taxon>
        <taxon>Pseudomonadati</taxon>
        <taxon>Pseudomonadota</taxon>
        <taxon>Betaproteobacteria</taxon>
        <taxon>Burkholderiales</taxon>
        <taxon>Comamonadaceae</taxon>
        <taxon>Variovorax</taxon>
    </lineage>
</organism>
<dbReference type="EMBL" id="LR743508">
    <property type="protein sequence ID" value="CAA2110209.1"/>
    <property type="molecule type" value="Genomic_DNA"/>
</dbReference>
<dbReference type="Gene3D" id="3.10.450.50">
    <property type="match status" value="1"/>
</dbReference>
<reference evidence="3" key="1">
    <citation type="submission" date="2019-12" db="EMBL/GenBank/DDBJ databases">
        <authorList>
            <person name="Cremers G."/>
        </authorList>
    </citation>
    <scope>NUCLEOTIDE SEQUENCE</scope>
    <source>
        <strain evidence="3">Vvax</strain>
    </source>
</reference>
<feature type="signal peptide" evidence="1">
    <location>
        <begin position="1"/>
        <end position="20"/>
    </location>
</feature>
<dbReference type="RefSeq" id="WP_339094563.1">
    <property type="nucleotide sequence ID" value="NZ_LR743508.1"/>
</dbReference>
<keyword evidence="1" id="KW-0732">Signal</keyword>
<gene>
    <name evidence="3" type="ORF">VVAX_06469</name>
</gene>
<feature type="domain" description="Cds6 C-terminal" evidence="2">
    <location>
        <begin position="47"/>
        <end position="149"/>
    </location>
</feature>
<dbReference type="InterPro" id="IPR032710">
    <property type="entry name" value="NTF2-like_dom_sf"/>
</dbReference>
<evidence type="ECO:0000256" key="1">
    <source>
        <dbReference type="SAM" id="SignalP"/>
    </source>
</evidence>